<sequence length="84" mass="9187">RPEFALICPGFNPGAKLTGDVVEDERIWGSVEFGIGNMAWRPAPSHSDGICLNVSIWLDGEQILDKGRCVHPELAELAKKLGKE</sequence>
<comment type="caution">
    <text evidence="1">The sequence shown here is derived from an EMBL/GenBank/DDBJ whole genome shotgun (WGS) entry which is preliminary data.</text>
</comment>
<name>X0SWQ8_9ZZZZ</name>
<evidence type="ECO:0000313" key="1">
    <source>
        <dbReference type="EMBL" id="GAF79551.1"/>
    </source>
</evidence>
<feature type="non-terminal residue" evidence="1">
    <location>
        <position position="1"/>
    </location>
</feature>
<protein>
    <submittedName>
        <fullName evidence="1">Uncharacterized protein</fullName>
    </submittedName>
</protein>
<organism evidence="1">
    <name type="scientific">marine sediment metagenome</name>
    <dbReference type="NCBI Taxonomy" id="412755"/>
    <lineage>
        <taxon>unclassified sequences</taxon>
        <taxon>metagenomes</taxon>
        <taxon>ecological metagenomes</taxon>
    </lineage>
</organism>
<dbReference type="AlphaFoldDB" id="X0SWQ8"/>
<dbReference type="EMBL" id="BARS01009786">
    <property type="protein sequence ID" value="GAF79551.1"/>
    <property type="molecule type" value="Genomic_DNA"/>
</dbReference>
<proteinExistence type="predicted"/>
<gene>
    <name evidence="1" type="ORF">S01H1_18316</name>
</gene>
<reference evidence="1" key="1">
    <citation type="journal article" date="2014" name="Front. Microbiol.">
        <title>High frequency of phylogenetically diverse reductive dehalogenase-homologous genes in deep subseafloor sedimentary metagenomes.</title>
        <authorList>
            <person name="Kawai M."/>
            <person name="Futagami T."/>
            <person name="Toyoda A."/>
            <person name="Takaki Y."/>
            <person name="Nishi S."/>
            <person name="Hori S."/>
            <person name="Arai W."/>
            <person name="Tsubouchi T."/>
            <person name="Morono Y."/>
            <person name="Uchiyama I."/>
            <person name="Ito T."/>
            <person name="Fujiyama A."/>
            <person name="Inagaki F."/>
            <person name="Takami H."/>
        </authorList>
    </citation>
    <scope>NUCLEOTIDE SEQUENCE</scope>
    <source>
        <strain evidence="1">Expedition CK06-06</strain>
    </source>
</reference>
<accession>X0SWQ8</accession>